<keyword evidence="2" id="KW-1185">Reference proteome</keyword>
<organism evidence="1 2">
    <name type="scientific">Gossypium arboreum</name>
    <name type="common">Tree cotton</name>
    <name type="synonym">Gossypium nanking</name>
    <dbReference type="NCBI Taxonomy" id="29729"/>
    <lineage>
        <taxon>Eukaryota</taxon>
        <taxon>Viridiplantae</taxon>
        <taxon>Streptophyta</taxon>
        <taxon>Embryophyta</taxon>
        <taxon>Tracheophyta</taxon>
        <taxon>Spermatophyta</taxon>
        <taxon>Magnoliopsida</taxon>
        <taxon>eudicotyledons</taxon>
        <taxon>Gunneridae</taxon>
        <taxon>Pentapetalae</taxon>
        <taxon>rosids</taxon>
        <taxon>malvids</taxon>
        <taxon>Malvales</taxon>
        <taxon>Malvaceae</taxon>
        <taxon>Malvoideae</taxon>
        <taxon>Gossypium</taxon>
    </lineage>
</organism>
<protein>
    <submittedName>
        <fullName evidence="1">Uncharacterized protein</fullName>
    </submittedName>
</protein>
<name>A0A0B0P0B9_GOSAR</name>
<dbReference type="AlphaFoldDB" id="A0A0B0P0B9"/>
<sequence length="65" mass="7350">MMRYDHVEGVQGMTTMIIENEMSQAMLLLSSELGDQSTSEAHSHYRLDYLGIVNLNILSMACIRT</sequence>
<accession>A0A0B0P0B9</accession>
<evidence type="ECO:0000313" key="2">
    <source>
        <dbReference type="Proteomes" id="UP000032142"/>
    </source>
</evidence>
<reference evidence="2" key="1">
    <citation type="submission" date="2014-09" db="EMBL/GenBank/DDBJ databases">
        <authorList>
            <person name="Mudge J."/>
            <person name="Ramaraj T."/>
            <person name="Lindquist I.E."/>
            <person name="Bharti A.K."/>
            <person name="Sundararajan A."/>
            <person name="Cameron C.T."/>
            <person name="Woodward J.E."/>
            <person name="May G.D."/>
            <person name="Brubaker C."/>
            <person name="Broadhvest J."/>
            <person name="Wilkins T.A."/>
        </authorList>
    </citation>
    <scope>NUCLEOTIDE SEQUENCE</scope>
    <source>
        <strain evidence="2">cv. AKA8401</strain>
    </source>
</reference>
<evidence type="ECO:0000313" key="1">
    <source>
        <dbReference type="EMBL" id="KHG17599.1"/>
    </source>
</evidence>
<gene>
    <name evidence="1" type="ORF">F383_06655</name>
</gene>
<dbReference type="EMBL" id="KN408623">
    <property type="protein sequence ID" value="KHG17599.1"/>
    <property type="molecule type" value="Genomic_DNA"/>
</dbReference>
<dbReference type="Proteomes" id="UP000032142">
    <property type="component" value="Unassembled WGS sequence"/>
</dbReference>
<proteinExistence type="predicted"/>